<dbReference type="EMBL" id="LGRX02009028">
    <property type="protein sequence ID" value="KAK3272336.1"/>
    <property type="molecule type" value="Genomic_DNA"/>
</dbReference>
<gene>
    <name evidence="2" type="ORF">CYMTET_19365</name>
</gene>
<sequence length="189" mass="20697">GVGAIWTAMYVNAVPGEIDYSRLPVEGVNGSWGHVHLEIATGFTDDVNLFSKTSSGDANYAVGCLAGALAEVYIWERTLSVHNLQLIMGGFNHDVPAQYLIGYFQLEEGTGHTILFDWTERNNVARIFNGPTEYKQTKTDTASKFVGTWEAESKDSSDSDDTEGDSQMAGSPLWKPKAKPSMRIPTETL</sequence>
<comment type="caution">
    <text evidence="2">The sequence shown here is derived from an EMBL/GenBank/DDBJ whole genome shotgun (WGS) entry which is preliminary data.</text>
</comment>
<dbReference type="AlphaFoldDB" id="A0AAE0G687"/>
<reference evidence="2 3" key="1">
    <citation type="journal article" date="2015" name="Genome Biol. Evol.">
        <title>Comparative Genomics of a Bacterivorous Green Alga Reveals Evolutionary Causalities and Consequences of Phago-Mixotrophic Mode of Nutrition.</title>
        <authorList>
            <person name="Burns J.A."/>
            <person name="Paasch A."/>
            <person name="Narechania A."/>
            <person name="Kim E."/>
        </authorList>
    </citation>
    <scope>NUCLEOTIDE SEQUENCE [LARGE SCALE GENOMIC DNA]</scope>
    <source>
        <strain evidence="2 3">PLY_AMNH</strain>
    </source>
</reference>
<evidence type="ECO:0000256" key="1">
    <source>
        <dbReference type="SAM" id="MobiDB-lite"/>
    </source>
</evidence>
<name>A0AAE0G687_9CHLO</name>
<feature type="region of interest" description="Disordered" evidence="1">
    <location>
        <begin position="145"/>
        <end position="189"/>
    </location>
</feature>
<dbReference type="Proteomes" id="UP001190700">
    <property type="component" value="Unassembled WGS sequence"/>
</dbReference>
<accession>A0AAE0G687</accession>
<proteinExistence type="predicted"/>
<evidence type="ECO:0000313" key="3">
    <source>
        <dbReference type="Proteomes" id="UP001190700"/>
    </source>
</evidence>
<feature type="non-terminal residue" evidence="2">
    <location>
        <position position="1"/>
    </location>
</feature>
<protein>
    <submittedName>
        <fullName evidence="2">Uncharacterized protein</fullName>
    </submittedName>
</protein>
<keyword evidence="3" id="KW-1185">Reference proteome</keyword>
<organism evidence="2 3">
    <name type="scientific">Cymbomonas tetramitiformis</name>
    <dbReference type="NCBI Taxonomy" id="36881"/>
    <lineage>
        <taxon>Eukaryota</taxon>
        <taxon>Viridiplantae</taxon>
        <taxon>Chlorophyta</taxon>
        <taxon>Pyramimonadophyceae</taxon>
        <taxon>Pyramimonadales</taxon>
        <taxon>Pyramimonadaceae</taxon>
        <taxon>Cymbomonas</taxon>
    </lineage>
</organism>
<evidence type="ECO:0000313" key="2">
    <source>
        <dbReference type="EMBL" id="KAK3272336.1"/>
    </source>
</evidence>